<dbReference type="GO" id="GO:0030632">
    <property type="term" value="P:D-alanine biosynthetic process"/>
    <property type="evidence" value="ECO:0007669"/>
    <property type="project" value="UniProtKB-UniRule"/>
</dbReference>
<dbReference type="InterPro" id="IPR000821">
    <property type="entry name" value="Ala_racemase"/>
</dbReference>
<dbReference type="GO" id="GO:0030170">
    <property type="term" value="F:pyridoxal phosphate binding"/>
    <property type="evidence" value="ECO:0007669"/>
    <property type="project" value="UniProtKB-UniRule"/>
</dbReference>
<evidence type="ECO:0000256" key="1">
    <source>
        <dbReference type="ARBA" id="ARBA00000316"/>
    </source>
</evidence>
<evidence type="ECO:0000256" key="5">
    <source>
        <dbReference type="HAMAP-Rule" id="MF_01201"/>
    </source>
</evidence>
<dbReference type="Pfam" id="PF01168">
    <property type="entry name" value="Ala_racemase_N"/>
    <property type="match status" value="1"/>
</dbReference>
<comment type="cofactor">
    <cofactor evidence="2 5 6">
        <name>pyridoxal 5'-phosphate</name>
        <dbReference type="ChEBI" id="CHEBI:597326"/>
    </cofactor>
</comment>
<dbReference type="SUPFAM" id="SSF50621">
    <property type="entry name" value="Alanine racemase C-terminal domain-like"/>
    <property type="match status" value="1"/>
</dbReference>
<evidence type="ECO:0000256" key="4">
    <source>
        <dbReference type="ARBA" id="ARBA00023235"/>
    </source>
</evidence>
<dbReference type="EMBL" id="BSOH01000007">
    <property type="protein sequence ID" value="GLR16901.1"/>
    <property type="molecule type" value="Genomic_DNA"/>
</dbReference>
<evidence type="ECO:0000256" key="2">
    <source>
        <dbReference type="ARBA" id="ARBA00001933"/>
    </source>
</evidence>
<dbReference type="InterPro" id="IPR001608">
    <property type="entry name" value="Ala_racemase_N"/>
</dbReference>
<reference evidence="9" key="1">
    <citation type="journal article" date="2014" name="Int. J. Syst. Evol. Microbiol.">
        <title>Complete genome sequence of Corynebacterium casei LMG S-19264T (=DSM 44701T), isolated from a smear-ripened cheese.</title>
        <authorList>
            <consortium name="US DOE Joint Genome Institute (JGI-PGF)"/>
            <person name="Walter F."/>
            <person name="Albersmeier A."/>
            <person name="Kalinowski J."/>
            <person name="Ruckert C."/>
        </authorList>
    </citation>
    <scope>NUCLEOTIDE SEQUENCE</scope>
    <source>
        <strain evidence="9">NBRC 108769</strain>
    </source>
</reference>
<feature type="binding site" evidence="5 7">
    <location>
        <position position="581"/>
    </location>
    <ligand>
        <name>substrate</name>
    </ligand>
</feature>
<dbReference type="CDD" id="cd00430">
    <property type="entry name" value="PLPDE_III_AR"/>
    <property type="match status" value="1"/>
</dbReference>
<organism evidence="9 10">
    <name type="scientific">Portibacter lacus</name>
    <dbReference type="NCBI Taxonomy" id="1099794"/>
    <lineage>
        <taxon>Bacteria</taxon>
        <taxon>Pseudomonadati</taxon>
        <taxon>Bacteroidota</taxon>
        <taxon>Saprospiria</taxon>
        <taxon>Saprospirales</taxon>
        <taxon>Haliscomenobacteraceae</taxon>
        <taxon>Portibacter</taxon>
    </lineage>
</organism>
<dbReference type="SMART" id="SM01005">
    <property type="entry name" value="Ala_racemase_C"/>
    <property type="match status" value="1"/>
</dbReference>
<keyword evidence="10" id="KW-1185">Reference proteome</keyword>
<dbReference type="Gene3D" id="2.40.37.10">
    <property type="entry name" value="Lyase, Ornithine Decarboxylase, Chain A, domain 1"/>
    <property type="match status" value="1"/>
</dbReference>
<evidence type="ECO:0000256" key="7">
    <source>
        <dbReference type="PIRSR" id="PIRSR600821-52"/>
    </source>
</evidence>
<dbReference type="PANTHER" id="PTHR30511">
    <property type="entry name" value="ALANINE RACEMASE"/>
    <property type="match status" value="1"/>
</dbReference>
<name>A0AA37WCU9_9BACT</name>
<dbReference type="NCBIfam" id="TIGR00492">
    <property type="entry name" value="alr"/>
    <property type="match status" value="1"/>
</dbReference>
<dbReference type="GO" id="GO:0005524">
    <property type="term" value="F:ATP binding"/>
    <property type="evidence" value="ECO:0007669"/>
    <property type="project" value="InterPro"/>
</dbReference>
<comment type="similarity">
    <text evidence="5">Belongs to the alanine racemase family.</text>
</comment>
<evidence type="ECO:0000313" key="10">
    <source>
        <dbReference type="Proteomes" id="UP001156666"/>
    </source>
</evidence>
<evidence type="ECO:0000313" key="9">
    <source>
        <dbReference type="EMBL" id="GLR16901.1"/>
    </source>
</evidence>
<feature type="modified residue" description="N6-(pyridoxal phosphate)lysine" evidence="5 6">
    <location>
        <position position="486"/>
    </location>
</feature>
<dbReference type="InterPro" id="IPR029066">
    <property type="entry name" value="PLP-binding_barrel"/>
</dbReference>
<dbReference type="InterPro" id="IPR035911">
    <property type="entry name" value="MurE/MurF_N"/>
</dbReference>
<keyword evidence="3 5" id="KW-0663">Pyridoxal phosphate</keyword>
<dbReference type="Pfam" id="PF08245">
    <property type="entry name" value="Mur_ligase_M"/>
    <property type="match status" value="1"/>
</dbReference>
<sequence>MNYSISDIQSITQSELINPNLFQGDINDIYFDTRRGIRGPKVLFLAIDGKNADGHQYIDFAYHQLHTRNFLVSKDINIDLYPDANFLRSRNVISALQKLAIHHRTKFHLRTIGITGSNGKTIIKEWLFQLCDPFFTIVRSPKSYNSQLGVPLSILRINEEDQLGIFEAGISGQNEMRHLEYIIQPEIGIISNIGDAHSAGFTSLNEKLREKLQLFRKAAKIIYCKDQELVHENLNSRTSHSSKRLSQLIPWSTKDKSAFYFVQYNDHEVKINNDSFTIPFTDNISRENAVFAIIAAIETGLQIPRIQQRCPDLKALKMRLEMKQGIRNCVLINDAYNSDFGALESAINILEQQQKKDRNTLILSQIEESGLDNSEALIRLSEMIKVHQIHRIITIGEKLKSLDSEIEHLHFKDTEALVDNFSSILFDNENVLIKGARKYNLEQIFDLLAIKVHQTILEIDLEAMRHNLTIYRSFLKKDTLLMVVLKASAYGSGSKELSRFLEYQRVHYIAVAYIDEGVELRKSGISTPIMVMNPEESGFAAMVKNKLEPEIYSLNQLEKYISYLDDDVHQVHLKIETGMHRLGISMEEIPSILACLNDNKNIVVKSIFSHLVGSDDPSLDYFSKEQINRFEKAYTLFSIGLDYEPLRHMLNSNGISRFPEYQYEMVRLGIGLHGLTDDLNLKPKLQKVQTLKTKIAQIKEVNAGESVGYNRKYKVKETHKIATINIGYADGLPRNAGNEQYSVLINGQAAPIRGNVCMDMCMIDVKGIDVNVGDEVIIFGKEWPIEKLAEVCGTIPYEILTRLSTRIHRIFTRE</sequence>
<comment type="pathway">
    <text evidence="5">Amino-acid biosynthesis; D-alanine biosynthesis; D-alanine from L-alanine: step 1/1.</text>
</comment>
<reference evidence="9" key="2">
    <citation type="submission" date="2023-01" db="EMBL/GenBank/DDBJ databases">
        <title>Draft genome sequence of Portibacter lacus strain NBRC 108769.</title>
        <authorList>
            <person name="Sun Q."/>
            <person name="Mori K."/>
        </authorList>
    </citation>
    <scope>NUCLEOTIDE SEQUENCE</scope>
    <source>
        <strain evidence="9">NBRC 108769</strain>
    </source>
</reference>
<dbReference type="PRINTS" id="PR00992">
    <property type="entry name" value="ALARACEMASE"/>
</dbReference>
<dbReference type="RefSeq" id="WP_235290919.1">
    <property type="nucleotide sequence ID" value="NZ_BSOH01000007.1"/>
</dbReference>
<dbReference type="PANTHER" id="PTHR30511:SF0">
    <property type="entry name" value="ALANINE RACEMASE, CATABOLIC-RELATED"/>
    <property type="match status" value="1"/>
</dbReference>
<dbReference type="InterPro" id="IPR036615">
    <property type="entry name" value="Mur_ligase_C_dom_sf"/>
</dbReference>
<dbReference type="InterPro" id="IPR009006">
    <property type="entry name" value="Ala_racemase/Decarboxylase_C"/>
</dbReference>
<feature type="active site" description="Proton acceptor; specific for D-alanine" evidence="5">
    <location>
        <position position="486"/>
    </location>
</feature>
<dbReference type="Gene3D" id="3.40.1390.10">
    <property type="entry name" value="MurE/MurF, N-terminal domain"/>
    <property type="match status" value="1"/>
</dbReference>
<dbReference type="SUPFAM" id="SSF51419">
    <property type="entry name" value="PLP-binding barrel"/>
    <property type="match status" value="1"/>
</dbReference>
<feature type="domain" description="Alanine racemase C-terminal" evidence="8">
    <location>
        <begin position="688"/>
        <end position="812"/>
    </location>
</feature>
<protein>
    <recommendedName>
        <fullName evidence="5">Alanine racemase</fullName>
        <ecNumber evidence="5">5.1.1.1</ecNumber>
    </recommendedName>
</protein>
<dbReference type="InterPro" id="IPR013221">
    <property type="entry name" value="Mur_ligase_cen"/>
</dbReference>
<keyword evidence="9" id="KW-0436">Ligase</keyword>
<dbReference type="EC" id="5.1.1.1" evidence="5"/>
<dbReference type="InterPro" id="IPR011079">
    <property type="entry name" value="Ala_racemase_C"/>
</dbReference>
<dbReference type="Gene3D" id="3.40.1190.10">
    <property type="entry name" value="Mur-like, catalytic domain"/>
    <property type="match status" value="1"/>
</dbReference>
<dbReference type="Pfam" id="PF00842">
    <property type="entry name" value="Ala_racemase_C"/>
    <property type="match status" value="1"/>
</dbReference>
<dbReference type="Gene3D" id="3.90.190.20">
    <property type="entry name" value="Mur ligase, C-terminal domain"/>
    <property type="match status" value="1"/>
</dbReference>
<comment type="catalytic activity">
    <reaction evidence="1 5">
        <text>L-alanine = D-alanine</text>
        <dbReference type="Rhea" id="RHEA:20249"/>
        <dbReference type="ChEBI" id="CHEBI:57416"/>
        <dbReference type="ChEBI" id="CHEBI:57972"/>
        <dbReference type="EC" id="5.1.1.1"/>
    </reaction>
</comment>
<feature type="binding site" evidence="5 7">
    <location>
        <position position="758"/>
    </location>
    <ligand>
        <name>substrate</name>
    </ligand>
</feature>
<keyword evidence="4 5" id="KW-0413">Isomerase</keyword>
<dbReference type="HAMAP" id="MF_01201">
    <property type="entry name" value="Ala_racemase"/>
    <property type="match status" value="1"/>
</dbReference>
<comment type="function">
    <text evidence="5">Catalyzes the interconversion of L-alanine and D-alanine. May also act on other amino acids.</text>
</comment>
<dbReference type="GO" id="GO:0008784">
    <property type="term" value="F:alanine racemase activity"/>
    <property type="evidence" value="ECO:0007669"/>
    <property type="project" value="UniProtKB-UniRule"/>
</dbReference>
<dbReference type="SUPFAM" id="SSF63418">
    <property type="entry name" value="MurE/MurF N-terminal domain"/>
    <property type="match status" value="1"/>
</dbReference>
<evidence type="ECO:0000256" key="3">
    <source>
        <dbReference type="ARBA" id="ARBA00022898"/>
    </source>
</evidence>
<comment type="caution">
    <text evidence="9">The sequence shown here is derived from an EMBL/GenBank/DDBJ whole genome shotgun (WGS) entry which is preliminary data.</text>
</comment>
<dbReference type="GO" id="GO:0005829">
    <property type="term" value="C:cytosol"/>
    <property type="evidence" value="ECO:0007669"/>
    <property type="project" value="TreeGrafter"/>
</dbReference>
<gene>
    <name evidence="9" type="primary">mur/alr</name>
    <name evidence="9" type="ORF">GCM10007940_15160</name>
</gene>
<evidence type="ECO:0000259" key="8">
    <source>
        <dbReference type="SMART" id="SM01005"/>
    </source>
</evidence>
<evidence type="ECO:0000256" key="6">
    <source>
        <dbReference type="PIRSR" id="PIRSR600821-50"/>
    </source>
</evidence>
<dbReference type="SUPFAM" id="SSF53623">
    <property type="entry name" value="MurD-like peptide ligases, catalytic domain"/>
    <property type="match status" value="1"/>
</dbReference>
<dbReference type="FunFam" id="3.20.20.10:FF:000002">
    <property type="entry name" value="Alanine racemase"/>
    <property type="match status" value="1"/>
</dbReference>
<feature type="active site" description="Proton acceptor; specific for L-alanine" evidence="5">
    <location>
        <position position="709"/>
    </location>
</feature>
<dbReference type="Proteomes" id="UP001156666">
    <property type="component" value="Unassembled WGS sequence"/>
</dbReference>
<accession>A0AA37WCU9</accession>
<dbReference type="InterPro" id="IPR036565">
    <property type="entry name" value="Mur-like_cat_sf"/>
</dbReference>
<proteinExistence type="inferred from homology"/>
<dbReference type="Gene3D" id="3.20.20.10">
    <property type="entry name" value="Alanine racemase"/>
    <property type="match status" value="1"/>
</dbReference>
<dbReference type="NCBIfam" id="NF008897">
    <property type="entry name" value="PRK11930.1"/>
    <property type="match status" value="1"/>
</dbReference>
<dbReference type="SUPFAM" id="SSF53244">
    <property type="entry name" value="MurD-like peptide ligases, peptide-binding domain"/>
    <property type="match status" value="1"/>
</dbReference>
<dbReference type="AlphaFoldDB" id="A0AA37WCU9"/>
<dbReference type="GO" id="GO:0016881">
    <property type="term" value="F:acid-amino acid ligase activity"/>
    <property type="evidence" value="ECO:0007669"/>
    <property type="project" value="InterPro"/>
</dbReference>